<dbReference type="EMBL" id="QZAR01000009">
    <property type="protein sequence ID" value="THW95837.1"/>
    <property type="molecule type" value="Genomic_DNA"/>
</dbReference>
<comment type="caution">
    <text evidence="2">The sequence shown here is derived from an EMBL/GenBank/DDBJ whole genome shotgun (WGS) entry which is preliminary data.</text>
</comment>
<feature type="compositionally biased region" description="Basic and acidic residues" evidence="1">
    <location>
        <begin position="558"/>
        <end position="571"/>
    </location>
</feature>
<sequence length="674" mass="74908">MTMSAEEAAGCQGLSAADRYFRVLLIAEAESFPGFHLGRHVGRSLWAVKCGAESGQALGFRSHDPNVASLDPEFEAFQNGHALGPGPAFAGPSWSSSSFSNLHSQTPLQAASSAPPTAWTRDFQRLSITSPQQALPQAAPQAWHNHFGQHAQPSAPLHAPASQMQFPSARFQSPLAFNSMHATPQYASQSQYIQQQQGLPQDQFDEAAFEAAFDAALQDASMDQDATMQDNDQLEDFNFEPFAPDLYPHLPLFRLVLADALVTNTDESLHKAAKVVAALIQHPRSMDPIQAMLFRPLLSALNDPKRTLFAQRYGYEPALHEMLDALAQQTENTRLNIDATTERLLASYADLLWQRTESNHLNPTDSPRTADNAHWLGQFFRDQDSMTAQNITQKSANLLTGTFQRHVISDPTSQALSRVLDLEHELYSERPALSSTSMPLKQGREAMLFDMMERVLSLPETLEALEASDAPQQSFQDSLQKQSIGDSHALEDYQHQLRLLEQQNAKRHWLNASLAQGQEHTQDGAIQPSGELYGRSGDLHEQSLDEQSLEDVPSQQTEQERQEQRDLDRQNDDELAQTAANLLERVSDNQSSKFKNSAFLGLMRQLADREVRVEGDKMVPTNGSSNALNSDSHRSTMAAQDGQEVVDLLKQPNSMTDQDHQFMMTSPFATADDY</sequence>
<gene>
    <name evidence="2" type="ORF">D6D15_01144</name>
</gene>
<proteinExistence type="predicted"/>
<organism evidence="2 3">
    <name type="scientific">Aureobasidium pullulans</name>
    <name type="common">Black yeast</name>
    <name type="synonym">Pullularia pullulans</name>
    <dbReference type="NCBI Taxonomy" id="5580"/>
    <lineage>
        <taxon>Eukaryota</taxon>
        <taxon>Fungi</taxon>
        <taxon>Dikarya</taxon>
        <taxon>Ascomycota</taxon>
        <taxon>Pezizomycotina</taxon>
        <taxon>Dothideomycetes</taxon>
        <taxon>Dothideomycetidae</taxon>
        <taxon>Dothideales</taxon>
        <taxon>Saccotheciaceae</taxon>
        <taxon>Aureobasidium</taxon>
    </lineage>
</organism>
<evidence type="ECO:0000313" key="2">
    <source>
        <dbReference type="EMBL" id="THW95837.1"/>
    </source>
</evidence>
<evidence type="ECO:0000256" key="1">
    <source>
        <dbReference type="SAM" id="MobiDB-lite"/>
    </source>
</evidence>
<reference evidence="2 3" key="1">
    <citation type="submission" date="2018-10" db="EMBL/GenBank/DDBJ databases">
        <title>Fifty Aureobasidium pullulans genomes reveal a recombining polyextremotolerant generalist.</title>
        <authorList>
            <person name="Gostincar C."/>
            <person name="Turk M."/>
            <person name="Zajc J."/>
            <person name="Gunde-Cimerman N."/>
        </authorList>
    </citation>
    <scope>NUCLEOTIDE SEQUENCE [LARGE SCALE GENOMIC DNA]</scope>
    <source>
        <strain evidence="2 3">EXF-10507</strain>
    </source>
</reference>
<evidence type="ECO:0000313" key="3">
    <source>
        <dbReference type="Proteomes" id="UP000304928"/>
    </source>
</evidence>
<accession>A0A4V4IX57</accession>
<protein>
    <submittedName>
        <fullName evidence="2">Uncharacterized protein</fullName>
    </submittedName>
</protein>
<feature type="region of interest" description="Disordered" evidence="1">
    <location>
        <begin position="653"/>
        <end position="674"/>
    </location>
</feature>
<dbReference type="Gene3D" id="6.10.280.230">
    <property type="match status" value="1"/>
</dbReference>
<name>A0A4V4IX57_AURPU</name>
<dbReference type="Proteomes" id="UP000304928">
    <property type="component" value="Unassembled WGS sequence"/>
</dbReference>
<dbReference type="AlphaFoldDB" id="A0A4V4IX57"/>
<feature type="region of interest" description="Disordered" evidence="1">
    <location>
        <begin position="516"/>
        <end position="571"/>
    </location>
</feature>